<name>A0A2N9GBU6_FAGSY</name>
<dbReference type="AlphaFoldDB" id="A0A2N9GBU6"/>
<protein>
    <submittedName>
        <fullName evidence="2">Uncharacterized protein</fullName>
    </submittedName>
</protein>
<evidence type="ECO:0000313" key="1">
    <source>
        <dbReference type="EMBL" id="SPC96149.1"/>
    </source>
</evidence>
<evidence type="ECO:0000313" key="2">
    <source>
        <dbReference type="EMBL" id="SPC96604.1"/>
    </source>
</evidence>
<dbReference type="EMBL" id="OIVN01001642">
    <property type="protein sequence ID" value="SPC96149.1"/>
    <property type="molecule type" value="Genomic_DNA"/>
</dbReference>
<gene>
    <name evidence="1" type="ORF">FSB_LOCUS24031</name>
    <name evidence="2" type="ORF">FSB_LOCUS24486</name>
</gene>
<dbReference type="EMBL" id="OIVN01001682">
    <property type="protein sequence ID" value="SPC96604.1"/>
    <property type="molecule type" value="Genomic_DNA"/>
</dbReference>
<proteinExistence type="predicted"/>
<sequence>MTIEVLGLWSKSQEAHGFGCNFGRVWVIVNPCVGGDV</sequence>
<reference evidence="2" key="1">
    <citation type="submission" date="2018-02" db="EMBL/GenBank/DDBJ databases">
        <authorList>
            <person name="Cohen D.B."/>
            <person name="Kent A.D."/>
        </authorList>
    </citation>
    <scope>NUCLEOTIDE SEQUENCE</scope>
</reference>
<accession>A0A2N9GBU6</accession>
<organism evidence="2">
    <name type="scientific">Fagus sylvatica</name>
    <name type="common">Beechnut</name>
    <dbReference type="NCBI Taxonomy" id="28930"/>
    <lineage>
        <taxon>Eukaryota</taxon>
        <taxon>Viridiplantae</taxon>
        <taxon>Streptophyta</taxon>
        <taxon>Embryophyta</taxon>
        <taxon>Tracheophyta</taxon>
        <taxon>Spermatophyta</taxon>
        <taxon>Magnoliopsida</taxon>
        <taxon>eudicotyledons</taxon>
        <taxon>Gunneridae</taxon>
        <taxon>Pentapetalae</taxon>
        <taxon>rosids</taxon>
        <taxon>fabids</taxon>
        <taxon>Fagales</taxon>
        <taxon>Fagaceae</taxon>
        <taxon>Fagus</taxon>
    </lineage>
</organism>